<reference evidence="2" key="1">
    <citation type="submission" date="2021-06" db="EMBL/GenBank/DDBJ databases">
        <authorList>
            <person name="Kallberg Y."/>
            <person name="Tangrot J."/>
            <person name="Rosling A."/>
        </authorList>
    </citation>
    <scope>NUCLEOTIDE SEQUENCE</scope>
    <source>
        <strain evidence="2">CL551</strain>
    </source>
</reference>
<organism evidence="2 3">
    <name type="scientific">Acaulospora morrowiae</name>
    <dbReference type="NCBI Taxonomy" id="94023"/>
    <lineage>
        <taxon>Eukaryota</taxon>
        <taxon>Fungi</taxon>
        <taxon>Fungi incertae sedis</taxon>
        <taxon>Mucoromycota</taxon>
        <taxon>Glomeromycotina</taxon>
        <taxon>Glomeromycetes</taxon>
        <taxon>Diversisporales</taxon>
        <taxon>Acaulosporaceae</taxon>
        <taxon>Acaulospora</taxon>
    </lineage>
</organism>
<proteinExistence type="predicted"/>
<evidence type="ECO:0000256" key="1">
    <source>
        <dbReference type="SAM" id="MobiDB-lite"/>
    </source>
</evidence>
<name>A0A9N9G2G8_9GLOM</name>
<feature type="compositionally biased region" description="Basic and acidic residues" evidence="1">
    <location>
        <begin position="61"/>
        <end position="75"/>
    </location>
</feature>
<feature type="compositionally biased region" description="Polar residues" evidence="1">
    <location>
        <begin position="28"/>
        <end position="38"/>
    </location>
</feature>
<comment type="caution">
    <text evidence="2">The sequence shown here is derived from an EMBL/GenBank/DDBJ whole genome shotgun (WGS) entry which is preliminary data.</text>
</comment>
<feature type="compositionally biased region" description="Basic and acidic residues" evidence="1">
    <location>
        <begin position="1"/>
        <end position="27"/>
    </location>
</feature>
<feature type="region of interest" description="Disordered" evidence="1">
    <location>
        <begin position="1"/>
        <end position="83"/>
    </location>
</feature>
<dbReference type="EMBL" id="CAJVPV010004408">
    <property type="protein sequence ID" value="CAG8572802.1"/>
    <property type="molecule type" value="Genomic_DNA"/>
</dbReference>
<evidence type="ECO:0000313" key="2">
    <source>
        <dbReference type="EMBL" id="CAG8572802.1"/>
    </source>
</evidence>
<gene>
    <name evidence="2" type="ORF">AMORRO_LOCUS6550</name>
</gene>
<protein>
    <submittedName>
        <fullName evidence="2">8344_t:CDS:1</fullName>
    </submittedName>
</protein>
<keyword evidence="3" id="KW-1185">Reference proteome</keyword>
<accession>A0A9N9G2G8</accession>
<evidence type="ECO:0000313" key="3">
    <source>
        <dbReference type="Proteomes" id="UP000789342"/>
    </source>
</evidence>
<dbReference type="AlphaFoldDB" id="A0A9N9G2G8"/>
<dbReference type="Proteomes" id="UP000789342">
    <property type="component" value="Unassembled WGS sequence"/>
</dbReference>
<sequence length="252" mass="28903">MPSGKDLDCKDLRKRGHNAEDCPKENKFSQGSSGTNEMQLDEDGELGRSSKDSYTANPEEGCNKEMDCDLQKENESLEETTDDYPSMILEDISIEEDESATNHEQQKERRDHRLQQHPYLEECLNNDRTLMTKDKRNNNVNEGKGNTGGCLEEKTILMRADPATKKSNQPSWIIVIREEDMPLWNRLVKEFLNSEVVAMKNPKLEIEHHQYDTCTITVQYHLVNWSKVSNQTTMASLTTSLAIHYDSERSSA</sequence>